<protein>
    <submittedName>
        <fullName evidence="1">Uncharacterized protein</fullName>
    </submittedName>
</protein>
<keyword evidence="2" id="KW-1185">Reference proteome</keyword>
<sequence length="687" mass="77957">MSGNWAMREADVISKDPTTHGAMLCTVITGSDKTTVSVATGQNDYYPGYLSNGNLTNNAQRSHRGGVSLFMFLAIPKTDRAYQDSIKFRRFRRHLFHQSLRHVFESLRPYMTRPDIVRLADGYYQRVIYSIGPYIGDYPEQVLLACIVQGWCPCCTADHDNLDGPGGPRSHGHTNRVRDAMPSASQQWDEYGIVDEIMPFTYYFPRADIHALIAPDILHQLIKGTFKDHLVTWVQEYLESEYTKAEAARMMADIDRCIATAPHFPALQRFPEGRGFKQWTGNDSKALMKVYLPAIAGRVPDGIICTLAAFIEVCYLIRRDIITEDTIRDITAQIEVFHREREVFKDLNIKDTFSLPQQHSLSHYPHLIAEFGSPNGLCSSITESKHIATVKEPWRRSSRNNPLSEIGLDEEFAVQAKHHAQERVKALRVLAHNPSEEDEDDDGGLLDGFDICGQVSLTKKHITGLPRDLASLEWWLNIKNFRHLIRCFLYEQSLPSEARTQPMDWYTVDEDDLPELDSQTKIRVYPSAVATYSAPSDLCGFGSMKRERIRAVESWKSGPPQHNCVFVIQDMDTPGFRGLAVARVLRFISITHEHSTYACTVVNWFSTVGDAPDPLTGMWIVKPDEDDNGERVVDIISLDSILCGAHLMGVAGKEWIPNDYSFTDTLDDFNAFYVNKYIDHHSHEIAF</sequence>
<organism evidence="1 2">
    <name type="scientific">Paramarasmius palmivorus</name>
    <dbReference type="NCBI Taxonomy" id="297713"/>
    <lineage>
        <taxon>Eukaryota</taxon>
        <taxon>Fungi</taxon>
        <taxon>Dikarya</taxon>
        <taxon>Basidiomycota</taxon>
        <taxon>Agaricomycotina</taxon>
        <taxon>Agaricomycetes</taxon>
        <taxon>Agaricomycetidae</taxon>
        <taxon>Agaricales</taxon>
        <taxon>Marasmiineae</taxon>
        <taxon>Marasmiaceae</taxon>
        <taxon>Paramarasmius</taxon>
    </lineage>
</organism>
<dbReference type="AlphaFoldDB" id="A0AAW0C8T4"/>
<proteinExistence type="predicted"/>
<dbReference type="Proteomes" id="UP001383192">
    <property type="component" value="Unassembled WGS sequence"/>
</dbReference>
<reference evidence="1 2" key="1">
    <citation type="submission" date="2024-01" db="EMBL/GenBank/DDBJ databases">
        <title>A draft genome for a cacao thread blight-causing isolate of Paramarasmius palmivorus.</title>
        <authorList>
            <person name="Baruah I.K."/>
            <person name="Bukari Y."/>
            <person name="Amoako-Attah I."/>
            <person name="Meinhardt L.W."/>
            <person name="Bailey B.A."/>
            <person name="Cohen S.P."/>
        </authorList>
    </citation>
    <scope>NUCLEOTIDE SEQUENCE [LARGE SCALE GENOMIC DNA]</scope>
    <source>
        <strain evidence="1 2">GH-12</strain>
    </source>
</reference>
<evidence type="ECO:0000313" key="2">
    <source>
        <dbReference type="Proteomes" id="UP001383192"/>
    </source>
</evidence>
<evidence type="ECO:0000313" key="1">
    <source>
        <dbReference type="EMBL" id="KAK7035434.1"/>
    </source>
</evidence>
<dbReference type="Pfam" id="PF18759">
    <property type="entry name" value="Plavaka"/>
    <property type="match status" value="1"/>
</dbReference>
<comment type="caution">
    <text evidence="1">The sequence shown here is derived from an EMBL/GenBank/DDBJ whole genome shotgun (WGS) entry which is preliminary data.</text>
</comment>
<dbReference type="EMBL" id="JAYKXP010000053">
    <property type="protein sequence ID" value="KAK7035434.1"/>
    <property type="molecule type" value="Genomic_DNA"/>
</dbReference>
<accession>A0AAW0C8T4</accession>
<gene>
    <name evidence="1" type="ORF">VNI00_011965</name>
</gene>
<dbReference type="InterPro" id="IPR041078">
    <property type="entry name" value="Plavaka"/>
</dbReference>
<name>A0AAW0C8T4_9AGAR</name>